<evidence type="ECO:0000313" key="2">
    <source>
        <dbReference type="Proteomes" id="UP001447188"/>
    </source>
</evidence>
<keyword evidence="2" id="KW-1185">Reference proteome</keyword>
<sequence length="180" mass="20037">MSFAFGIGDMVLVSGAVVNLYNTIKNAAEEQQTLMIEVELLRQFTTQIAAENTLLSVPEISGSASARAHIQQPATLQFCRCFQFLQDLDKIAVKYIGNNTSLQTPGAGKEHRSGLFRWGLYKRKEFVGLLDDLRNMMSSAYSSAKRQPLSRTATSSARRGLLHRIDRRTRPAVGLFVRAL</sequence>
<accession>A0ABR3GM26</accession>
<name>A0ABR3GM26_9PEZI</name>
<comment type="caution">
    <text evidence="1">The sequence shown here is derived from an EMBL/GenBank/DDBJ whole genome shotgun (WGS) entry which is preliminary data.</text>
</comment>
<dbReference type="EMBL" id="JBBBZM010000041">
    <property type="protein sequence ID" value="KAL0636961.1"/>
    <property type="molecule type" value="Genomic_DNA"/>
</dbReference>
<protein>
    <submittedName>
        <fullName evidence="1">Uncharacterized protein</fullName>
    </submittedName>
</protein>
<reference evidence="1 2" key="1">
    <citation type="submission" date="2024-02" db="EMBL/GenBank/DDBJ databases">
        <title>Discinaceae phylogenomics.</title>
        <authorList>
            <person name="Dirks A.C."/>
            <person name="James T.Y."/>
        </authorList>
    </citation>
    <scope>NUCLEOTIDE SEQUENCE [LARGE SCALE GENOMIC DNA]</scope>
    <source>
        <strain evidence="1 2">ACD0624</strain>
    </source>
</reference>
<organism evidence="1 2">
    <name type="scientific">Discina gigas</name>
    <dbReference type="NCBI Taxonomy" id="1032678"/>
    <lineage>
        <taxon>Eukaryota</taxon>
        <taxon>Fungi</taxon>
        <taxon>Dikarya</taxon>
        <taxon>Ascomycota</taxon>
        <taxon>Pezizomycotina</taxon>
        <taxon>Pezizomycetes</taxon>
        <taxon>Pezizales</taxon>
        <taxon>Discinaceae</taxon>
        <taxon>Discina</taxon>
    </lineage>
</organism>
<gene>
    <name evidence="1" type="ORF">Q9L58_004064</name>
</gene>
<dbReference type="Proteomes" id="UP001447188">
    <property type="component" value="Unassembled WGS sequence"/>
</dbReference>
<evidence type="ECO:0000313" key="1">
    <source>
        <dbReference type="EMBL" id="KAL0636961.1"/>
    </source>
</evidence>
<proteinExistence type="predicted"/>